<gene>
    <name evidence="2" type="ORF">QNA08_09605</name>
</gene>
<keyword evidence="3" id="KW-1185">Reference proteome</keyword>
<protein>
    <submittedName>
        <fullName evidence="2">Uncharacterized protein</fullName>
    </submittedName>
</protein>
<keyword evidence="1" id="KW-0812">Transmembrane</keyword>
<name>A0ABT7AGJ1_9HYPH</name>
<comment type="caution">
    <text evidence="2">The sequence shown here is derived from an EMBL/GenBank/DDBJ whole genome shotgun (WGS) entry which is preliminary data.</text>
</comment>
<organism evidence="2 3">
    <name type="scientific">Chelatococcus albus</name>
    <dbReference type="NCBI Taxonomy" id="3047466"/>
    <lineage>
        <taxon>Bacteria</taxon>
        <taxon>Pseudomonadati</taxon>
        <taxon>Pseudomonadota</taxon>
        <taxon>Alphaproteobacteria</taxon>
        <taxon>Hyphomicrobiales</taxon>
        <taxon>Chelatococcaceae</taxon>
        <taxon>Chelatococcus</taxon>
    </lineage>
</organism>
<reference evidence="2 3" key="1">
    <citation type="submission" date="2023-05" db="EMBL/GenBank/DDBJ databases">
        <title>Chelatococcus sp. nov., a moderately thermophilic bacterium isolated from hot spring microbial mat.</title>
        <authorList>
            <person name="Hu C.-J."/>
            <person name="Li W.-J."/>
        </authorList>
    </citation>
    <scope>NUCLEOTIDE SEQUENCE [LARGE SCALE GENOMIC DNA]</scope>
    <source>
        <strain evidence="2 3">SYSU G07232</strain>
    </source>
</reference>
<evidence type="ECO:0000256" key="1">
    <source>
        <dbReference type="SAM" id="Phobius"/>
    </source>
</evidence>
<proteinExistence type="predicted"/>
<dbReference type="Proteomes" id="UP001321492">
    <property type="component" value="Unassembled WGS sequence"/>
</dbReference>
<sequence length="203" mass="22371">MTDMLPHDAPSAEDRDTGALAYRHRPKPVGFENAFRLEGDRLVVDSGRKVSTVALAAVESLRLTYEPKNVTSKGFRTTLLLADGRKLSLTNLDWRTMVEARREDENYRRFVLALVAAVAKANPRARLLAGRSRLSWLLLVAVTSLTVMGLAAFSLRASMQAAPAAALLGLAVLAVTLWQLMPMIRRNRPREFAPDAVPPDLLP</sequence>
<dbReference type="RefSeq" id="WP_283740482.1">
    <property type="nucleotide sequence ID" value="NZ_JASJEV010000005.1"/>
</dbReference>
<dbReference type="EMBL" id="JASJEV010000005">
    <property type="protein sequence ID" value="MDJ1158489.1"/>
    <property type="molecule type" value="Genomic_DNA"/>
</dbReference>
<feature type="transmembrane region" description="Helical" evidence="1">
    <location>
        <begin position="134"/>
        <end position="155"/>
    </location>
</feature>
<feature type="transmembrane region" description="Helical" evidence="1">
    <location>
        <begin position="161"/>
        <end position="180"/>
    </location>
</feature>
<keyword evidence="1" id="KW-0472">Membrane</keyword>
<evidence type="ECO:0000313" key="2">
    <source>
        <dbReference type="EMBL" id="MDJ1158489.1"/>
    </source>
</evidence>
<keyword evidence="1" id="KW-1133">Transmembrane helix</keyword>
<accession>A0ABT7AGJ1</accession>
<evidence type="ECO:0000313" key="3">
    <source>
        <dbReference type="Proteomes" id="UP001321492"/>
    </source>
</evidence>